<protein>
    <recommendedName>
        <fullName evidence="6">Reverse transcriptase domain-containing protein</fullName>
    </recommendedName>
</protein>
<dbReference type="Pfam" id="PF14392">
    <property type="entry name" value="zf-CCHC_4"/>
    <property type="match status" value="1"/>
</dbReference>
<evidence type="ECO:0000256" key="2">
    <source>
        <dbReference type="SAM" id="MobiDB-lite"/>
    </source>
</evidence>
<organism evidence="5">
    <name type="scientific">Fagus sylvatica</name>
    <name type="common">Beechnut</name>
    <dbReference type="NCBI Taxonomy" id="28930"/>
    <lineage>
        <taxon>Eukaryota</taxon>
        <taxon>Viridiplantae</taxon>
        <taxon>Streptophyta</taxon>
        <taxon>Embryophyta</taxon>
        <taxon>Tracheophyta</taxon>
        <taxon>Spermatophyta</taxon>
        <taxon>Magnoliopsida</taxon>
        <taxon>eudicotyledons</taxon>
        <taxon>Gunneridae</taxon>
        <taxon>Pentapetalae</taxon>
        <taxon>rosids</taxon>
        <taxon>fabids</taxon>
        <taxon>Fagales</taxon>
        <taxon>Fagaceae</taxon>
        <taxon>Fagus</taxon>
    </lineage>
</organism>
<dbReference type="InterPro" id="IPR025836">
    <property type="entry name" value="Zn_knuckle_CX2CX4HX4C"/>
</dbReference>
<dbReference type="GO" id="GO:0003676">
    <property type="term" value="F:nucleic acid binding"/>
    <property type="evidence" value="ECO:0007669"/>
    <property type="project" value="InterPro"/>
</dbReference>
<name>A0A2N9GII4_FAGSY</name>
<dbReference type="PROSITE" id="PS50158">
    <property type="entry name" value="ZF_CCHC"/>
    <property type="match status" value="1"/>
</dbReference>
<dbReference type="PROSITE" id="PS50878">
    <property type="entry name" value="RT_POL"/>
    <property type="match status" value="1"/>
</dbReference>
<evidence type="ECO:0000313" key="5">
    <source>
        <dbReference type="EMBL" id="SPC99248.1"/>
    </source>
</evidence>
<accession>A0A2N9GII4</accession>
<feature type="region of interest" description="Disordered" evidence="2">
    <location>
        <begin position="226"/>
        <end position="251"/>
    </location>
</feature>
<dbReference type="EMBL" id="OIVN01001953">
    <property type="protein sequence ID" value="SPC99248.1"/>
    <property type="molecule type" value="Genomic_DNA"/>
</dbReference>
<dbReference type="Pfam" id="PF14111">
    <property type="entry name" value="DUF4283"/>
    <property type="match status" value="1"/>
</dbReference>
<dbReference type="Gene3D" id="3.60.10.10">
    <property type="entry name" value="Endonuclease/exonuclease/phosphatase"/>
    <property type="match status" value="1"/>
</dbReference>
<dbReference type="InterPro" id="IPR025558">
    <property type="entry name" value="DUF4283"/>
</dbReference>
<dbReference type="GO" id="GO:0008270">
    <property type="term" value="F:zinc ion binding"/>
    <property type="evidence" value="ECO:0007669"/>
    <property type="project" value="UniProtKB-KW"/>
</dbReference>
<dbReference type="InterPro" id="IPR026960">
    <property type="entry name" value="RVT-Znf"/>
</dbReference>
<evidence type="ECO:0000256" key="1">
    <source>
        <dbReference type="PROSITE-ProRule" id="PRU00047"/>
    </source>
</evidence>
<dbReference type="PANTHER" id="PTHR33116">
    <property type="entry name" value="REVERSE TRANSCRIPTASE ZINC-BINDING DOMAIN-CONTAINING PROTEIN-RELATED-RELATED"/>
    <property type="match status" value="1"/>
</dbReference>
<keyword evidence="1" id="KW-0479">Metal-binding</keyword>
<evidence type="ECO:0000259" key="4">
    <source>
        <dbReference type="PROSITE" id="PS50878"/>
    </source>
</evidence>
<dbReference type="InterPro" id="IPR001878">
    <property type="entry name" value="Znf_CCHC"/>
</dbReference>
<dbReference type="CDD" id="cd01650">
    <property type="entry name" value="RT_nLTR_like"/>
    <property type="match status" value="1"/>
</dbReference>
<dbReference type="InterPro" id="IPR036691">
    <property type="entry name" value="Endo/exonu/phosph_ase_sf"/>
</dbReference>
<evidence type="ECO:0008006" key="6">
    <source>
        <dbReference type="Google" id="ProtNLM"/>
    </source>
</evidence>
<dbReference type="Pfam" id="PF03372">
    <property type="entry name" value="Exo_endo_phos"/>
    <property type="match status" value="1"/>
</dbReference>
<dbReference type="SUPFAM" id="SSF56219">
    <property type="entry name" value="DNase I-like"/>
    <property type="match status" value="1"/>
</dbReference>
<proteinExistence type="predicted"/>
<dbReference type="Pfam" id="PF13966">
    <property type="entry name" value="zf-RVT"/>
    <property type="match status" value="1"/>
</dbReference>
<keyword evidence="1" id="KW-0863">Zinc-finger</keyword>
<feature type="domain" description="Reverse transcriptase" evidence="4">
    <location>
        <begin position="941"/>
        <end position="1212"/>
    </location>
</feature>
<dbReference type="Pfam" id="PF00078">
    <property type="entry name" value="RVT_1"/>
    <property type="match status" value="1"/>
</dbReference>
<evidence type="ECO:0000259" key="3">
    <source>
        <dbReference type="PROSITE" id="PS50158"/>
    </source>
</evidence>
<sequence>MVEVEVGCARGCEREVFDDMWVAIGTGTVTVRARSGDMEAGLACVAIGFARADEEDDIIETDEQLGKVYYECTLSLFGRFLSTKSFNRQAAKDTLRSIWRIGPDFRIVEVGNEILQFKFPTDFQRRWVLENGPWSFDNNLLLLREWEKGMSSRVEVPINKPLRRGGWLTSPEGEKIWVHYKYERLPLFCFRCGFLGHENRSCLMANDEESAAQYRDWLRARSGVKQGRSRSRYASRPDEQHQTEVGGAATSASVVLVPSGEEISKPRMEDPQGQQMSAGLTVTGGARLDDKPQKTSIKGRPLEKAVNQKENLSQQDKMDLGEAVLAPFGEATAEKQKVGKDMSVDLTSNGIAREIIVVEQNTLEEHVAGKKDERVLQDITIQNKKGPTWKRLLKSNSTNVERSATQQTKVIGAKRSSSENCDPNLIISEKNKKTKLTSDCHEEDTIYESATAVVQPAPVSMKLLSWNCQGLGNPCTVLSLCRLVKSQDPQVLFLMETKLGKKKMEGIRLKLGFQNAFVVPSIGRSRGLALLWQGEVALEVKNFTTHHIDSHILHGNDSGWRLIGFYGRPEEQRKWESWALLEQLNKCCSLPWLCYGDFNEILEQNEKRGKRLRPWRRMCEFREVVNRCQFVDLGYKGYKFTWNNNRDVRAFVKERLDRVVATLSWTNLFNIISVTHLQISKSDHIPILVEAANQRSQTRNKRRLTRFEEKWATHPDCETVIRGLWEEEVGEGSPMFRLTEKIKRCRMGLAQWSKQIFGGSQHQIRARFEAMEALTNDDGGQNRSLISDLKEEINSLLLSDEIHWKQRSRNTWLKEGDCNTKFFHNSATQRQRTNKIEGLLNEQGQWITEVGQLQSISEQYFKDIFTSSTPPRIEEAMEVVDRVVNPEMNRRLTRPFNAEEVHKAVFQMHPSKSPGPDGMSCFFFQKFWSIVGAEVIEAVLSVLSLGHILRKTNYTHIALIPKVKRPQRMSEFRPISLCNVIFKVISKCLTNRLKPVLSSVISDAQNAFVPGRLITDNILVAYEVINSLKSKRHGRVGSMAIKLDMSKAYDRVEWCYLERIMQKMGFDAKWIDLMMECVKSPSYSILLNGEPHGFVSPTRGIRQGDPLSPYLFLICAEGFTALLRKAERDKRLSGISVCRGGPRISHLLFADDSLLFCQAKLEECNNLMDILTLYEESSGQKINRDKTAIFFSRNTAENKREEIKSRWGAQVLSQYEKYLGLPALVGRSKEQAFKGLKDRIARKIQGWNERFLSKAGREVLIKAVAQAIPTFTMSCFSLPKSFCKDVDALVANFWWGQSKEGNKIHWANWKKMCMPKEKGGMRFHDLYSFNQAMLAKQGWRFLQDQHSLVYRVYKAKYFPKCSLMEANLGTNPSFIWRSLLKGRDTLVKGIKWKVGDGRSINVWRDKWLPVTPGGQQDENSGLLVRDLIDEDRNWWNEELIDMVFDRRIATAIKRIQLVNIHSKDQPFWGETSTGEFSVSSAYEMLLKEESSPLSAESSNAGEIKDTWRKVWKLRIPGKVKHFLWRARSEALPTKHNLCKRKIINNQLCNFCERAVETTSHVLWACPYANGVWSKMGGKLQKCQISEEAFGNLVSHLFSVSEKRGGRKLGSSGMVFMECSEQMDTRRSSIITGVHR</sequence>
<dbReference type="InterPro" id="IPR005135">
    <property type="entry name" value="Endo/exonuclease/phosphatase"/>
</dbReference>
<feature type="domain" description="CCHC-type" evidence="3">
    <location>
        <begin position="189"/>
        <end position="202"/>
    </location>
</feature>
<dbReference type="InterPro" id="IPR000477">
    <property type="entry name" value="RT_dom"/>
</dbReference>
<dbReference type="SUPFAM" id="SSF56672">
    <property type="entry name" value="DNA/RNA polymerases"/>
    <property type="match status" value="1"/>
</dbReference>
<dbReference type="GO" id="GO:0003824">
    <property type="term" value="F:catalytic activity"/>
    <property type="evidence" value="ECO:0007669"/>
    <property type="project" value="InterPro"/>
</dbReference>
<keyword evidence="1" id="KW-0862">Zinc</keyword>
<dbReference type="InterPro" id="IPR043502">
    <property type="entry name" value="DNA/RNA_pol_sf"/>
</dbReference>
<gene>
    <name evidence="5" type="ORF">FSB_LOCUS27130</name>
</gene>
<dbReference type="PANTHER" id="PTHR33116:SF86">
    <property type="entry name" value="REVERSE TRANSCRIPTASE DOMAIN-CONTAINING PROTEIN"/>
    <property type="match status" value="1"/>
</dbReference>
<reference evidence="5" key="1">
    <citation type="submission" date="2018-02" db="EMBL/GenBank/DDBJ databases">
        <authorList>
            <person name="Cohen D.B."/>
            <person name="Kent A.D."/>
        </authorList>
    </citation>
    <scope>NUCLEOTIDE SEQUENCE</scope>
</reference>